<keyword evidence="1" id="KW-0812">Transmembrane</keyword>
<feature type="transmembrane region" description="Helical" evidence="1">
    <location>
        <begin position="20"/>
        <end position="39"/>
    </location>
</feature>
<feature type="transmembrane region" description="Helical" evidence="1">
    <location>
        <begin position="180"/>
        <end position="203"/>
    </location>
</feature>
<protein>
    <submittedName>
        <fullName evidence="2">Uncharacterized protein</fullName>
    </submittedName>
</protein>
<keyword evidence="1" id="KW-0472">Membrane</keyword>
<organism evidence="2 3">
    <name type="scientific">Oceanobacter antarcticus</name>
    <dbReference type="NCBI Taxonomy" id="3133425"/>
    <lineage>
        <taxon>Bacteria</taxon>
        <taxon>Pseudomonadati</taxon>
        <taxon>Pseudomonadota</taxon>
        <taxon>Gammaproteobacteria</taxon>
        <taxon>Oceanospirillales</taxon>
        <taxon>Oceanospirillaceae</taxon>
        <taxon>Oceanobacter</taxon>
    </lineage>
</organism>
<feature type="transmembrane region" description="Helical" evidence="1">
    <location>
        <begin position="273"/>
        <end position="291"/>
    </location>
</feature>
<feature type="transmembrane region" description="Helical" evidence="1">
    <location>
        <begin position="74"/>
        <end position="94"/>
    </location>
</feature>
<feature type="transmembrane region" description="Helical" evidence="1">
    <location>
        <begin position="429"/>
        <end position="448"/>
    </location>
</feature>
<feature type="transmembrane region" description="Helical" evidence="1">
    <location>
        <begin position="348"/>
        <end position="367"/>
    </location>
</feature>
<feature type="transmembrane region" description="Helical" evidence="1">
    <location>
        <begin position="387"/>
        <end position="408"/>
    </location>
</feature>
<feature type="transmembrane region" description="Helical" evidence="1">
    <location>
        <begin position="316"/>
        <end position="336"/>
    </location>
</feature>
<evidence type="ECO:0000313" key="3">
    <source>
        <dbReference type="Proteomes" id="UP001620597"/>
    </source>
</evidence>
<feature type="transmembrane region" description="Helical" evidence="1">
    <location>
        <begin position="250"/>
        <end position="268"/>
    </location>
</feature>
<dbReference type="Proteomes" id="UP001620597">
    <property type="component" value="Unassembled WGS sequence"/>
</dbReference>
<keyword evidence="3" id="KW-1185">Reference proteome</keyword>
<comment type="caution">
    <text evidence="2">The sequence shown here is derived from an EMBL/GenBank/DDBJ whole genome shotgun (WGS) entry which is preliminary data.</text>
</comment>
<accession>A0ABW8NG83</accession>
<evidence type="ECO:0000313" key="2">
    <source>
        <dbReference type="EMBL" id="MFK4751970.1"/>
    </source>
</evidence>
<feature type="transmembrane region" description="Helical" evidence="1">
    <location>
        <begin position="140"/>
        <end position="160"/>
    </location>
</feature>
<feature type="transmembrane region" description="Helical" evidence="1">
    <location>
        <begin position="210"/>
        <end position="230"/>
    </location>
</feature>
<keyword evidence="1" id="KW-1133">Transmembrane helix</keyword>
<name>A0ABW8NG83_9GAMM</name>
<feature type="transmembrane region" description="Helical" evidence="1">
    <location>
        <begin position="45"/>
        <end position="62"/>
    </location>
</feature>
<reference evidence="2 3" key="1">
    <citation type="submission" date="2024-03" db="EMBL/GenBank/DDBJ databases">
        <title>High-quality draft genome sequence of Oceanobacter sp. wDCs-4.</title>
        <authorList>
            <person name="Dong C."/>
        </authorList>
    </citation>
    <scope>NUCLEOTIDE SEQUENCE [LARGE SCALE GENOMIC DNA]</scope>
    <source>
        <strain evidence="3">wDCs-4</strain>
    </source>
</reference>
<sequence>MTGSLLLNQPLQRWLAGAPAIKLFAGLLLLFALLLVLANALVVNFPAWMAGVPLWVATLLLAPQIKVAQRKQIGVLLLVGAAGLVFAGWSGSGGRYLLKAVEGNQMLLAMLIGVSFLRLVALAGIAASEQLPRGQRALQQTLLSTHLFASVLNISAALIVGDRLRHARNNQPLQPEQGMVLLRAFSTCAFWSPFFAAMGLTLLSAPGSQLATLVLFGLPLALAALLFSAWEISRNPEAENALGYPLQWSSLWMPLVLAVLVIISHLIWSELAVLTLVTLIAMVFSFIWLALTRGIKGLNDVGQHITVGLPGLCSEIALFLGAAVLAAGVSATMNALDISVAPEHFGALEACITLVILIVVAVAGMHPVTSVVLAGSLLATSVTDPNLLGLTLLMGWAVGVGLSPLSGIQLTLQARFGMSARAMMWANRYYALLIVPLCCATLYGYEWVTDMGTSG</sequence>
<gene>
    <name evidence="2" type="ORF">WG929_06060</name>
</gene>
<dbReference type="RefSeq" id="WP_416205322.1">
    <property type="nucleotide sequence ID" value="NZ_JBBKTX010000006.1"/>
</dbReference>
<proteinExistence type="predicted"/>
<dbReference type="EMBL" id="JBBKTX010000006">
    <property type="protein sequence ID" value="MFK4751970.1"/>
    <property type="molecule type" value="Genomic_DNA"/>
</dbReference>
<feature type="transmembrane region" description="Helical" evidence="1">
    <location>
        <begin position="106"/>
        <end position="128"/>
    </location>
</feature>
<evidence type="ECO:0000256" key="1">
    <source>
        <dbReference type="SAM" id="Phobius"/>
    </source>
</evidence>